<comment type="caution">
    <text evidence="2">The sequence shown here is derived from an EMBL/GenBank/DDBJ whole genome shotgun (WGS) entry which is preliminary data.</text>
</comment>
<reference evidence="2 3" key="1">
    <citation type="journal article" date="2023" name="Commun. Biol.">
        <title>Reorganization of the ancestral sex-determining regions during the evolution of trioecy in Pleodorina starrii.</title>
        <authorList>
            <person name="Takahashi K."/>
            <person name="Suzuki S."/>
            <person name="Kawai-Toyooka H."/>
            <person name="Yamamoto K."/>
            <person name="Hamaji T."/>
            <person name="Ootsuki R."/>
            <person name="Yamaguchi H."/>
            <person name="Kawachi M."/>
            <person name="Higashiyama T."/>
            <person name="Nozaki H."/>
        </authorList>
    </citation>
    <scope>NUCLEOTIDE SEQUENCE [LARGE SCALE GENOMIC DNA]</scope>
    <source>
        <strain evidence="2 3">NIES-4479</strain>
    </source>
</reference>
<evidence type="ECO:0000256" key="1">
    <source>
        <dbReference type="SAM" id="MobiDB-lite"/>
    </source>
</evidence>
<proteinExistence type="predicted"/>
<organism evidence="2 3">
    <name type="scientific">Pleodorina starrii</name>
    <dbReference type="NCBI Taxonomy" id="330485"/>
    <lineage>
        <taxon>Eukaryota</taxon>
        <taxon>Viridiplantae</taxon>
        <taxon>Chlorophyta</taxon>
        <taxon>core chlorophytes</taxon>
        <taxon>Chlorophyceae</taxon>
        <taxon>CS clade</taxon>
        <taxon>Chlamydomonadales</taxon>
        <taxon>Volvocaceae</taxon>
        <taxon>Pleodorina</taxon>
    </lineage>
</organism>
<accession>A0A9W6F950</accession>
<dbReference type="AlphaFoldDB" id="A0A9W6F950"/>
<sequence length="209" mass="23746">MSATFHDQRGASGPAGPPEPGELQGAHEGAADGIADVMRDVFYQVTLGRDAPLLDEVFCAFKTTNQHQRRHFTLADILNITDERFFTFQHSALTYLATVYRNHGPDYEAVVLKLPNNGFEYLMAVAGRQLFRHQQRGWVELPGPQALARFPQLQEFVRPRYSHALIYYNLGAQRIDMKFKPKVEGEPVFMVTFEPGLPYDDEETAWCPI</sequence>
<feature type="region of interest" description="Disordered" evidence="1">
    <location>
        <begin position="1"/>
        <end position="26"/>
    </location>
</feature>
<gene>
    <name evidence="2" type="primary">PLEST008102</name>
    <name evidence="2" type="ORF">PLESTB_001688900</name>
</gene>
<dbReference type="EMBL" id="BRXU01000039">
    <property type="protein sequence ID" value="GLC60898.1"/>
    <property type="molecule type" value="Genomic_DNA"/>
</dbReference>
<name>A0A9W6F950_9CHLO</name>
<evidence type="ECO:0000313" key="2">
    <source>
        <dbReference type="EMBL" id="GLC60898.1"/>
    </source>
</evidence>
<evidence type="ECO:0000313" key="3">
    <source>
        <dbReference type="Proteomes" id="UP001165080"/>
    </source>
</evidence>
<protein>
    <submittedName>
        <fullName evidence="2">Uncharacterized protein</fullName>
    </submittedName>
</protein>
<dbReference type="OrthoDB" id="526745at2759"/>
<dbReference type="Proteomes" id="UP001165080">
    <property type="component" value="Unassembled WGS sequence"/>
</dbReference>
<keyword evidence="3" id="KW-1185">Reference proteome</keyword>